<feature type="compositionally biased region" description="Polar residues" evidence="2">
    <location>
        <begin position="24"/>
        <end position="33"/>
    </location>
</feature>
<feature type="region of interest" description="Disordered" evidence="2">
    <location>
        <begin position="24"/>
        <end position="44"/>
    </location>
</feature>
<reference evidence="4 5" key="1">
    <citation type="submission" date="2020-08" db="EMBL/GenBank/DDBJ databases">
        <title>Genomic Encyclopedia of Type Strains, Phase IV (KMG-V): Genome sequencing to study the core and pangenomes of soil and plant-associated prokaryotes.</title>
        <authorList>
            <person name="Whitman W."/>
        </authorList>
    </citation>
    <scope>NUCLEOTIDE SEQUENCE [LARGE SCALE GENOMIC DNA]</scope>
    <source>
        <strain evidence="4 5">X5P3</strain>
    </source>
</reference>
<comment type="caution">
    <text evidence="4">The sequence shown here is derived from an EMBL/GenBank/DDBJ whole genome shotgun (WGS) entry which is preliminary data.</text>
</comment>
<proteinExistence type="predicted"/>
<evidence type="ECO:0000256" key="1">
    <source>
        <dbReference type="ARBA" id="ARBA00022801"/>
    </source>
</evidence>
<evidence type="ECO:0000256" key="3">
    <source>
        <dbReference type="SAM" id="SignalP"/>
    </source>
</evidence>
<keyword evidence="3" id="KW-0732">Signal</keyword>
<dbReference type="Proteomes" id="UP000584867">
    <property type="component" value="Unassembled WGS sequence"/>
</dbReference>
<dbReference type="GO" id="GO:0016787">
    <property type="term" value="F:hydrolase activity"/>
    <property type="evidence" value="ECO:0007669"/>
    <property type="project" value="UniProtKB-KW"/>
</dbReference>
<dbReference type="PANTHER" id="PTHR33886:SF8">
    <property type="entry name" value="UNSATURATED RHAMNOGALACTURONAN HYDROLASE (EUROFUNG)"/>
    <property type="match status" value="1"/>
</dbReference>
<organism evidence="4 5">
    <name type="scientific">Granulicella mallensis</name>
    <dbReference type="NCBI Taxonomy" id="940614"/>
    <lineage>
        <taxon>Bacteria</taxon>
        <taxon>Pseudomonadati</taxon>
        <taxon>Acidobacteriota</taxon>
        <taxon>Terriglobia</taxon>
        <taxon>Terriglobales</taxon>
        <taxon>Acidobacteriaceae</taxon>
        <taxon>Granulicella</taxon>
    </lineage>
</organism>
<dbReference type="RefSeq" id="WP_184255709.1">
    <property type="nucleotide sequence ID" value="NZ_JACHIO010000009.1"/>
</dbReference>
<keyword evidence="1 4" id="KW-0378">Hydrolase</keyword>
<dbReference type="PANTHER" id="PTHR33886">
    <property type="entry name" value="UNSATURATED RHAMNOGALACTURONAN HYDROLASE (EUROFUNG)"/>
    <property type="match status" value="1"/>
</dbReference>
<dbReference type="InterPro" id="IPR008928">
    <property type="entry name" value="6-hairpin_glycosidase_sf"/>
</dbReference>
<dbReference type="InterPro" id="IPR012341">
    <property type="entry name" value="6hp_glycosidase-like_sf"/>
</dbReference>
<dbReference type="GO" id="GO:0005975">
    <property type="term" value="P:carbohydrate metabolic process"/>
    <property type="evidence" value="ECO:0007669"/>
    <property type="project" value="InterPro"/>
</dbReference>
<evidence type="ECO:0000256" key="2">
    <source>
        <dbReference type="SAM" id="MobiDB-lite"/>
    </source>
</evidence>
<dbReference type="InterPro" id="IPR010905">
    <property type="entry name" value="Glyco_hydro_88"/>
</dbReference>
<feature type="chain" id="PRO_5030743486" evidence="3">
    <location>
        <begin position="18"/>
        <end position="391"/>
    </location>
</feature>
<dbReference type="EMBL" id="JACHIO010000009">
    <property type="protein sequence ID" value="MBB5064089.1"/>
    <property type="molecule type" value="Genomic_DNA"/>
</dbReference>
<evidence type="ECO:0000313" key="4">
    <source>
        <dbReference type="EMBL" id="MBB5064089.1"/>
    </source>
</evidence>
<accession>A0A7W7ZQ29</accession>
<gene>
    <name evidence="4" type="ORF">HDF15_002440</name>
</gene>
<sequence>MKRILVAALAGSSLFMAGGTHPEQAQMTANERQASVGDAPADPGPLATNLSSEMKSTAILAAMKKVADWQTPRIADSPSQDWTFATLYVGLLSASETLHDPQYSDAVKKVAEHYQWTLGPRKTHADDQAIGQSYLWLYRERPDPQRIQALHSQFDEIMQTPDDAAKPVWWWCDALFMAPPVWSGLAAATHDARYLGYMHQEWLVTSNLLWDPQERLFFRDKSYFDKHEKNGKKVFWSRGNGWVMGGLVRVLESLPANDPRRAFYVDKLQQMAASVAKLQGEDGLWRPGLLDAADYPYPEVSGSSFFVYSMAWGLNHHLLDEKVFAPVVAKGWAGLVGHIYADGRLGCIQPVGAAPGAYTPGASYVFGTGAFLLAGTEVNQWALHHAAKHKR</sequence>
<dbReference type="SUPFAM" id="SSF48208">
    <property type="entry name" value="Six-hairpin glycosidases"/>
    <property type="match status" value="1"/>
</dbReference>
<dbReference type="InterPro" id="IPR052043">
    <property type="entry name" value="PolySaccharide_Degr_Enz"/>
</dbReference>
<evidence type="ECO:0000313" key="5">
    <source>
        <dbReference type="Proteomes" id="UP000584867"/>
    </source>
</evidence>
<feature type="signal peptide" evidence="3">
    <location>
        <begin position="1"/>
        <end position="17"/>
    </location>
</feature>
<name>A0A7W7ZQ29_9BACT</name>
<dbReference type="AlphaFoldDB" id="A0A7W7ZQ29"/>
<dbReference type="Gene3D" id="1.50.10.10">
    <property type="match status" value="1"/>
</dbReference>
<protein>
    <submittedName>
        <fullName evidence="4">Rhamnogalacturonyl hydrolase YesR</fullName>
    </submittedName>
</protein>
<dbReference type="Pfam" id="PF07470">
    <property type="entry name" value="Glyco_hydro_88"/>
    <property type="match status" value="1"/>
</dbReference>